<reference evidence="1 2" key="1">
    <citation type="journal article" date="2019" name="Int. J. Syst. Evol. Microbiol.">
        <title>The Global Catalogue of Microorganisms (GCM) 10K type strain sequencing project: providing services to taxonomists for standard genome sequencing and annotation.</title>
        <authorList>
            <consortium name="The Broad Institute Genomics Platform"/>
            <consortium name="The Broad Institute Genome Sequencing Center for Infectious Disease"/>
            <person name="Wu L."/>
            <person name="Ma J."/>
        </authorList>
    </citation>
    <scope>NUCLEOTIDE SEQUENCE [LARGE SCALE GENOMIC DNA]</scope>
    <source>
        <strain evidence="1 2">JCM 7356</strain>
    </source>
</reference>
<dbReference type="EMBL" id="BAAATR010000014">
    <property type="protein sequence ID" value="GAA2249961.1"/>
    <property type="molecule type" value="Genomic_DNA"/>
</dbReference>
<evidence type="ECO:0000313" key="1">
    <source>
        <dbReference type="EMBL" id="GAA2249961.1"/>
    </source>
</evidence>
<sequence>MSGEVEPEVASVVGEGWAGWAVGLLESDGAGVPSTVTCAGWELITGPWPMYDKALSQPVTRGPVRGCERLGPLPLVACAEVARRRCGLARCCTCAMLDG</sequence>
<dbReference type="Proteomes" id="UP001500305">
    <property type="component" value="Unassembled WGS sequence"/>
</dbReference>
<protein>
    <submittedName>
        <fullName evidence="1">Uncharacterized protein</fullName>
    </submittedName>
</protein>
<comment type="caution">
    <text evidence="1">The sequence shown here is derived from an EMBL/GenBank/DDBJ whole genome shotgun (WGS) entry which is preliminary data.</text>
</comment>
<accession>A0ABN3E7C9</accession>
<keyword evidence="2" id="KW-1185">Reference proteome</keyword>
<evidence type="ECO:0000313" key="2">
    <source>
        <dbReference type="Proteomes" id="UP001500305"/>
    </source>
</evidence>
<gene>
    <name evidence="1" type="ORF">GCM10010430_35940</name>
</gene>
<proteinExistence type="predicted"/>
<organism evidence="1 2">
    <name type="scientific">Kitasatospora cystarginea</name>
    <dbReference type="NCBI Taxonomy" id="58350"/>
    <lineage>
        <taxon>Bacteria</taxon>
        <taxon>Bacillati</taxon>
        <taxon>Actinomycetota</taxon>
        <taxon>Actinomycetes</taxon>
        <taxon>Kitasatosporales</taxon>
        <taxon>Streptomycetaceae</taxon>
        <taxon>Kitasatospora</taxon>
    </lineage>
</organism>
<name>A0ABN3E7C9_9ACTN</name>